<dbReference type="EMBL" id="CAKXAJ010019373">
    <property type="protein sequence ID" value="CAH2218299.1"/>
    <property type="molecule type" value="Genomic_DNA"/>
</dbReference>
<proteinExistence type="predicted"/>
<dbReference type="AlphaFoldDB" id="A0A8S4QUI3"/>
<accession>A0A8S4QUI3</accession>
<evidence type="ECO:0000313" key="1">
    <source>
        <dbReference type="EMBL" id="CAH2218299.1"/>
    </source>
</evidence>
<comment type="caution">
    <text evidence="1">The sequence shown here is derived from an EMBL/GenBank/DDBJ whole genome shotgun (WGS) entry which is preliminary data.</text>
</comment>
<sequence length="96" mass="11201">MDNVADYGLTAGMDWEGSIKCSFKPITNSHYAYGQRKRRKTEAHFRFLRCELETRKLYASKDIDFANILIHSRQLYIPDITVTVYFKQAFDGVSQL</sequence>
<organism evidence="1 2">
    <name type="scientific">Pararge aegeria aegeria</name>
    <dbReference type="NCBI Taxonomy" id="348720"/>
    <lineage>
        <taxon>Eukaryota</taxon>
        <taxon>Metazoa</taxon>
        <taxon>Ecdysozoa</taxon>
        <taxon>Arthropoda</taxon>
        <taxon>Hexapoda</taxon>
        <taxon>Insecta</taxon>
        <taxon>Pterygota</taxon>
        <taxon>Neoptera</taxon>
        <taxon>Endopterygota</taxon>
        <taxon>Lepidoptera</taxon>
        <taxon>Glossata</taxon>
        <taxon>Ditrysia</taxon>
        <taxon>Papilionoidea</taxon>
        <taxon>Nymphalidae</taxon>
        <taxon>Satyrinae</taxon>
        <taxon>Satyrini</taxon>
        <taxon>Parargina</taxon>
        <taxon>Pararge</taxon>
    </lineage>
</organism>
<keyword evidence="2" id="KW-1185">Reference proteome</keyword>
<protein>
    <submittedName>
        <fullName evidence="1">Jg2663 protein</fullName>
    </submittedName>
</protein>
<evidence type="ECO:0000313" key="2">
    <source>
        <dbReference type="Proteomes" id="UP000838756"/>
    </source>
</evidence>
<reference evidence="1" key="1">
    <citation type="submission" date="2022-03" db="EMBL/GenBank/DDBJ databases">
        <authorList>
            <person name="Lindestad O."/>
        </authorList>
    </citation>
    <scope>NUCLEOTIDE SEQUENCE</scope>
</reference>
<gene>
    <name evidence="1" type="primary">jg2663</name>
    <name evidence="1" type="ORF">PAEG_LOCUS6145</name>
</gene>
<dbReference type="Proteomes" id="UP000838756">
    <property type="component" value="Unassembled WGS sequence"/>
</dbReference>
<name>A0A8S4QUI3_9NEOP</name>